<evidence type="ECO:0000313" key="3">
    <source>
        <dbReference type="EMBL" id="NKX52092.1"/>
    </source>
</evidence>
<dbReference type="Proteomes" id="UP000523795">
    <property type="component" value="Unassembled WGS sequence"/>
</dbReference>
<evidence type="ECO:0000256" key="1">
    <source>
        <dbReference type="SAM" id="MobiDB-lite"/>
    </source>
</evidence>
<evidence type="ECO:0000313" key="4">
    <source>
        <dbReference type="Proteomes" id="UP000523795"/>
    </source>
</evidence>
<accession>A0ABX1JS23</accession>
<dbReference type="EMBL" id="JAAZSR010000402">
    <property type="protein sequence ID" value="NKX52092.1"/>
    <property type="molecule type" value="Genomic_DNA"/>
</dbReference>
<keyword evidence="4" id="KW-1185">Reference proteome</keyword>
<organism evidence="3 4">
    <name type="scientific">Arthrobacter deserti</name>
    <dbReference type="NCBI Taxonomy" id="1742687"/>
    <lineage>
        <taxon>Bacteria</taxon>
        <taxon>Bacillati</taxon>
        <taxon>Actinomycetota</taxon>
        <taxon>Actinomycetes</taxon>
        <taxon>Micrococcales</taxon>
        <taxon>Micrococcaceae</taxon>
        <taxon>Arthrobacter</taxon>
    </lineage>
</organism>
<feature type="region of interest" description="Disordered" evidence="1">
    <location>
        <begin position="52"/>
        <end position="80"/>
    </location>
</feature>
<protein>
    <recommendedName>
        <fullName evidence="5">TPM domain-containing protein</fullName>
    </recommendedName>
</protein>
<name>A0ABX1JS23_9MICC</name>
<comment type="caution">
    <text evidence="3">The sequence shown here is derived from an EMBL/GenBank/DDBJ whole genome shotgun (WGS) entry which is preliminary data.</text>
</comment>
<reference evidence="3 4" key="1">
    <citation type="submission" date="2020-04" db="EMBL/GenBank/DDBJ databases">
        <authorList>
            <person name="Liu S."/>
        </authorList>
    </citation>
    <scope>NUCLEOTIDE SEQUENCE [LARGE SCALE GENOMIC DNA]</scope>
    <source>
        <strain evidence="3 4">CGMCC 1.15091</strain>
    </source>
</reference>
<feature type="transmembrane region" description="Helical" evidence="2">
    <location>
        <begin position="6"/>
        <end position="24"/>
    </location>
</feature>
<evidence type="ECO:0000256" key="2">
    <source>
        <dbReference type="SAM" id="Phobius"/>
    </source>
</evidence>
<keyword evidence="2" id="KW-1133">Transmembrane helix</keyword>
<keyword evidence="2" id="KW-0812">Transmembrane</keyword>
<keyword evidence="2" id="KW-0472">Membrane</keyword>
<proteinExistence type="predicted"/>
<gene>
    <name evidence="3" type="ORF">HER39_16270</name>
</gene>
<evidence type="ECO:0008006" key="5">
    <source>
        <dbReference type="Google" id="ProtNLM"/>
    </source>
</evidence>
<sequence>MEAFGIAVFIGIITIAVAAVALVVRKDHASRHRPPGRRGAAASGESPLWFPAAGFGNHGSSPSGGFGGGGSGGGGGGDRG</sequence>
<feature type="compositionally biased region" description="Gly residues" evidence="1">
    <location>
        <begin position="62"/>
        <end position="80"/>
    </location>
</feature>